<evidence type="ECO:0000256" key="1">
    <source>
        <dbReference type="ARBA" id="ARBA00005694"/>
    </source>
</evidence>
<dbReference type="CDD" id="cd00202">
    <property type="entry name" value="ZnF_GATA"/>
    <property type="match status" value="1"/>
</dbReference>
<proteinExistence type="inferred from homology"/>
<dbReference type="Pfam" id="PF00320">
    <property type="entry name" value="GATA"/>
    <property type="match status" value="1"/>
</dbReference>
<dbReference type="GO" id="GO:0043565">
    <property type="term" value="F:sequence-specific DNA binding"/>
    <property type="evidence" value="ECO:0007669"/>
    <property type="project" value="InterPro"/>
</dbReference>
<evidence type="ECO:0000256" key="6">
    <source>
        <dbReference type="PROSITE-ProRule" id="PRU00094"/>
    </source>
</evidence>
<comment type="similarity">
    <text evidence="1">Belongs to the type IV zinc-finger family. Class A subfamily.</text>
</comment>
<dbReference type="InterPro" id="IPR000679">
    <property type="entry name" value="Znf_GATA"/>
</dbReference>
<dbReference type="GO" id="GO:0008270">
    <property type="term" value="F:zinc ion binding"/>
    <property type="evidence" value="ECO:0007669"/>
    <property type="project" value="UniProtKB-KW"/>
</dbReference>
<dbReference type="PANTHER" id="PTHR45658:SF92">
    <property type="entry name" value="GATA TRANSCRIPTION FACTOR 5"/>
    <property type="match status" value="1"/>
</dbReference>
<protein>
    <submittedName>
        <fullName evidence="8">GATA transcription factor 5</fullName>
    </submittedName>
</protein>
<keyword evidence="2" id="KW-0479">Metal-binding</keyword>
<reference evidence="8 9" key="1">
    <citation type="journal article" date="2022" name="Nat. Plants">
        <title>Genomes of leafy and leafless Platanthera orchids illuminate the evolution of mycoheterotrophy.</title>
        <authorList>
            <person name="Li M.H."/>
            <person name="Liu K.W."/>
            <person name="Li Z."/>
            <person name="Lu H.C."/>
            <person name="Ye Q.L."/>
            <person name="Zhang D."/>
            <person name="Wang J.Y."/>
            <person name="Li Y.F."/>
            <person name="Zhong Z.M."/>
            <person name="Liu X."/>
            <person name="Yu X."/>
            <person name="Liu D.K."/>
            <person name="Tu X.D."/>
            <person name="Liu B."/>
            <person name="Hao Y."/>
            <person name="Liao X.Y."/>
            <person name="Jiang Y.T."/>
            <person name="Sun W.H."/>
            <person name="Chen J."/>
            <person name="Chen Y.Q."/>
            <person name="Ai Y."/>
            <person name="Zhai J.W."/>
            <person name="Wu S.S."/>
            <person name="Zhou Z."/>
            <person name="Hsiao Y.Y."/>
            <person name="Wu W.L."/>
            <person name="Chen Y.Y."/>
            <person name="Lin Y.F."/>
            <person name="Hsu J.L."/>
            <person name="Li C.Y."/>
            <person name="Wang Z.W."/>
            <person name="Zhao X."/>
            <person name="Zhong W.Y."/>
            <person name="Ma X.K."/>
            <person name="Ma L."/>
            <person name="Huang J."/>
            <person name="Chen G.Z."/>
            <person name="Huang M.Z."/>
            <person name="Huang L."/>
            <person name="Peng D.H."/>
            <person name="Luo Y.B."/>
            <person name="Zou S.Q."/>
            <person name="Chen S.P."/>
            <person name="Lan S."/>
            <person name="Tsai W.C."/>
            <person name="Van de Peer Y."/>
            <person name="Liu Z.J."/>
        </authorList>
    </citation>
    <scope>NUCLEOTIDE SEQUENCE [LARGE SCALE GENOMIC DNA]</scope>
    <source>
        <strain evidence="8">Lor287</strain>
    </source>
</reference>
<evidence type="ECO:0000259" key="7">
    <source>
        <dbReference type="PROSITE" id="PS50114"/>
    </source>
</evidence>
<evidence type="ECO:0000256" key="4">
    <source>
        <dbReference type="ARBA" id="ARBA00022833"/>
    </source>
</evidence>
<dbReference type="PANTHER" id="PTHR45658">
    <property type="entry name" value="GATA TRANSCRIPTION FACTOR"/>
    <property type="match status" value="1"/>
</dbReference>
<keyword evidence="3 6" id="KW-0863">Zinc-finger</keyword>
<dbReference type="FunFam" id="3.30.50.10:FF:000018">
    <property type="entry name" value="GATA transcription factor"/>
    <property type="match status" value="1"/>
</dbReference>
<accession>A0AAP0BLF1</accession>
<feature type="domain" description="GATA-type" evidence="7">
    <location>
        <begin position="235"/>
        <end position="271"/>
    </location>
</feature>
<sequence length="321" mass="35503">MEIDGFTEKSSSAVEENGNALFAEDFEVEDLLDLRGLPEPEKDDEEVDLAGKGVDFYAFEKEDSFQLPEIGLPVSAAPPFADEIKLHVSSYILKIYFLQEETEAADLEWVSRFVHDCHSEYPPAFAGMTEKRTVCFPMKKTPLLSSAAFNLKRRTLIPIKSKRSKRHRRIGGFWSLPGTSPVSSVTTAAISSSSPSCSCSSSSSYLFYEPLPAPSNIYMPKKRGRKPKISAASCASGERRCSHCGVQKTPQWRAGPHGPKTLCNACGVRFKSGRLLPEYRPACSPTFVGSVHSNSHRKVLEMRRKKEVQLFSASAPPLQSC</sequence>
<dbReference type="GO" id="GO:0005634">
    <property type="term" value="C:nucleus"/>
    <property type="evidence" value="ECO:0007669"/>
    <property type="project" value="TreeGrafter"/>
</dbReference>
<dbReference type="PROSITE" id="PS00344">
    <property type="entry name" value="GATA_ZN_FINGER_1"/>
    <property type="match status" value="1"/>
</dbReference>
<dbReference type="GO" id="GO:0030154">
    <property type="term" value="P:cell differentiation"/>
    <property type="evidence" value="ECO:0007669"/>
    <property type="project" value="TreeGrafter"/>
</dbReference>
<keyword evidence="4" id="KW-0862">Zinc</keyword>
<dbReference type="PROSITE" id="PS50114">
    <property type="entry name" value="GATA_ZN_FINGER_2"/>
    <property type="match status" value="1"/>
</dbReference>
<dbReference type="Gene3D" id="3.30.50.10">
    <property type="entry name" value="Erythroid Transcription Factor GATA-1, subunit A"/>
    <property type="match status" value="1"/>
</dbReference>
<keyword evidence="5" id="KW-0010">Activator</keyword>
<organism evidence="8 9">
    <name type="scientific">Platanthera zijinensis</name>
    <dbReference type="NCBI Taxonomy" id="2320716"/>
    <lineage>
        <taxon>Eukaryota</taxon>
        <taxon>Viridiplantae</taxon>
        <taxon>Streptophyta</taxon>
        <taxon>Embryophyta</taxon>
        <taxon>Tracheophyta</taxon>
        <taxon>Spermatophyta</taxon>
        <taxon>Magnoliopsida</taxon>
        <taxon>Liliopsida</taxon>
        <taxon>Asparagales</taxon>
        <taxon>Orchidaceae</taxon>
        <taxon>Orchidoideae</taxon>
        <taxon>Orchideae</taxon>
        <taxon>Orchidinae</taxon>
        <taxon>Platanthera</taxon>
    </lineage>
</organism>
<evidence type="ECO:0000256" key="3">
    <source>
        <dbReference type="ARBA" id="ARBA00022771"/>
    </source>
</evidence>
<dbReference type="SUPFAM" id="SSF57716">
    <property type="entry name" value="Glucocorticoid receptor-like (DNA-binding domain)"/>
    <property type="match status" value="1"/>
</dbReference>
<dbReference type="AlphaFoldDB" id="A0AAP0BLF1"/>
<comment type="caution">
    <text evidence="8">The sequence shown here is derived from an EMBL/GenBank/DDBJ whole genome shotgun (WGS) entry which is preliminary data.</text>
</comment>
<gene>
    <name evidence="8" type="primary">GATA5</name>
    <name evidence="8" type="ORF">KSP39_PZI008302</name>
</gene>
<evidence type="ECO:0000313" key="8">
    <source>
        <dbReference type="EMBL" id="KAK8944105.1"/>
    </source>
</evidence>
<evidence type="ECO:0000256" key="2">
    <source>
        <dbReference type="ARBA" id="ARBA00022723"/>
    </source>
</evidence>
<dbReference type="InterPro" id="IPR013088">
    <property type="entry name" value="Znf_NHR/GATA"/>
</dbReference>
<keyword evidence="9" id="KW-1185">Reference proteome</keyword>
<dbReference type="GO" id="GO:0006355">
    <property type="term" value="P:regulation of DNA-templated transcription"/>
    <property type="evidence" value="ECO:0007669"/>
    <property type="project" value="InterPro"/>
</dbReference>
<evidence type="ECO:0000256" key="5">
    <source>
        <dbReference type="ARBA" id="ARBA00023159"/>
    </source>
</evidence>
<dbReference type="EMBL" id="JBBWWQ010000006">
    <property type="protein sequence ID" value="KAK8944105.1"/>
    <property type="molecule type" value="Genomic_DNA"/>
</dbReference>
<dbReference type="InterPro" id="IPR051140">
    <property type="entry name" value="GATA_TF"/>
</dbReference>
<dbReference type="SMART" id="SM00401">
    <property type="entry name" value="ZnF_GATA"/>
    <property type="match status" value="1"/>
</dbReference>
<evidence type="ECO:0000313" key="9">
    <source>
        <dbReference type="Proteomes" id="UP001418222"/>
    </source>
</evidence>
<dbReference type="Proteomes" id="UP001418222">
    <property type="component" value="Unassembled WGS sequence"/>
</dbReference>
<name>A0AAP0BLF1_9ASPA</name>